<gene>
    <name evidence="7" type="ORF">SAMN05443637_112138</name>
</gene>
<evidence type="ECO:0000313" key="8">
    <source>
        <dbReference type="Proteomes" id="UP000184363"/>
    </source>
</evidence>
<keyword evidence="8" id="KW-1185">Reference proteome</keyword>
<accession>A0A1M6VI01</accession>
<dbReference type="AlphaFoldDB" id="A0A1M6VI01"/>
<dbReference type="InterPro" id="IPR000064">
    <property type="entry name" value="NLP_P60_dom"/>
</dbReference>
<dbReference type="Proteomes" id="UP000184363">
    <property type="component" value="Unassembled WGS sequence"/>
</dbReference>
<dbReference type="PROSITE" id="PS51318">
    <property type="entry name" value="TAT"/>
    <property type="match status" value="1"/>
</dbReference>
<keyword evidence="2" id="KW-0645">Protease</keyword>
<organism evidence="7 8">
    <name type="scientific">Pseudonocardia thermophila</name>
    <dbReference type="NCBI Taxonomy" id="1848"/>
    <lineage>
        <taxon>Bacteria</taxon>
        <taxon>Bacillati</taxon>
        <taxon>Actinomycetota</taxon>
        <taxon>Actinomycetes</taxon>
        <taxon>Pseudonocardiales</taxon>
        <taxon>Pseudonocardiaceae</taxon>
        <taxon>Pseudonocardia</taxon>
    </lineage>
</organism>
<feature type="domain" description="NlpC/P60" evidence="6">
    <location>
        <begin position="70"/>
        <end position="184"/>
    </location>
</feature>
<keyword evidence="5" id="KW-0732">Signal</keyword>
<dbReference type="Pfam" id="PF00877">
    <property type="entry name" value="NLPC_P60"/>
    <property type="match status" value="1"/>
</dbReference>
<dbReference type="EMBL" id="FRAP01000012">
    <property type="protein sequence ID" value="SHK81132.1"/>
    <property type="molecule type" value="Genomic_DNA"/>
</dbReference>
<feature type="signal peptide" evidence="5">
    <location>
        <begin position="1"/>
        <end position="37"/>
    </location>
</feature>
<evidence type="ECO:0000256" key="5">
    <source>
        <dbReference type="SAM" id="SignalP"/>
    </source>
</evidence>
<keyword evidence="4" id="KW-0788">Thiol protease</keyword>
<evidence type="ECO:0000256" key="1">
    <source>
        <dbReference type="ARBA" id="ARBA00007074"/>
    </source>
</evidence>
<evidence type="ECO:0000256" key="4">
    <source>
        <dbReference type="ARBA" id="ARBA00022807"/>
    </source>
</evidence>
<dbReference type="InterPro" id="IPR051202">
    <property type="entry name" value="Peptidase_C40"/>
</dbReference>
<dbReference type="InterPro" id="IPR006311">
    <property type="entry name" value="TAT_signal"/>
</dbReference>
<name>A0A1M6VI01_PSETH</name>
<dbReference type="RefSeq" id="WP_073458016.1">
    <property type="nucleotide sequence ID" value="NZ_CALGVN010000021.1"/>
</dbReference>
<dbReference type="PANTHER" id="PTHR47053:SF1">
    <property type="entry name" value="MUREIN DD-ENDOPEPTIDASE MEPH-RELATED"/>
    <property type="match status" value="1"/>
</dbReference>
<dbReference type="PROSITE" id="PS51935">
    <property type="entry name" value="NLPC_P60"/>
    <property type="match status" value="1"/>
</dbReference>
<proteinExistence type="inferred from homology"/>
<evidence type="ECO:0000313" key="7">
    <source>
        <dbReference type="EMBL" id="SHK81132.1"/>
    </source>
</evidence>
<dbReference type="SUPFAM" id="SSF54001">
    <property type="entry name" value="Cysteine proteinases"/>
    <property type="match status" value="1"/>
</dbReference>
<evidence type="ECO:0000256" key="3">
    <source>
        <dbReference type="ARBA" id="ARBA00022801"/>
    </source>
</evidence>
<protein>
    <submittedName>
        <fullName evidence="7">Cell wall-associated hydrolase, NlpC family</fullName>
    </submittedName>
</protein>
<dbReference type="Gene3D" id="3.90.1720.10">
    <property type="entry name" value="endopeptidase domain like (from Nostoc punctiforme)"/>
    <property type="match status" value="1"/>
</dbReference>
<comment type="similarity">
    <text evidence="1">Belongs to the peptidase C40 family.</text>
</comment>
<evidence type="ECO:0000259" key="6">
    <source>
        <dbReference type="PROSITE" id="PS51935"/>
    </source>
</evidence>
<dbReference type="GO" id="GO:0006508">
    <property type="term" value="P:proteolysis"/>
    <property type="evidence" value="ECO:0007669"/>
    <property type="project" value="UniProtKB-KW"/>
</dbReference>
<feature type="chain" id="PRO_5012545369" evidence="5">
    <location>
        <begin position="38"/>
        <end position="184"/>
    </location>
</feature>
<dbReference type="PANTHER" id="PTHR47053">
    <property type="entry name" value="MUREIN DD-ENDOPEPTIDASE MEPH-RELATED"/>
    <property type="match status" value="1"/>
</dbReference>
<evidence type="ECO:0000256" key="2">
    <source>
        <dbReference type="ARBA" id="ARBA00022670"/>
    </source>
</evidence>
<sequence length="184" mass="19161">MPQHTPDPTFRRTFGRAVVTTSVAALAALLPATPAFAAPADGSAAVVTPVALTTTTIDPTGAVLADHVQAQRASSALQLALSKIGKPYKWGAAGPNAFDCSGLVSWAYKQVGVSLPRTSAAQARVGKPVAKSDLRPGDLVFFYKPISHVAIYIGNGKVVHASTSGQPVKISDLNRMPFTTARRV</sequence>
<keyword evidence="3 7" id="KW-0378">Hydrolase</keyword>
<dbReference type="InterPro" id="IPR038765">
    <property type="entry name" value="Papain-like_cys_pep_sf"/>
</dbReference>
<dbReference type="GO" id="GO:0008234">
    <property type="term" value="F:cysteine-type peptidase activity"/>
    <property type="evidence" value="ECO:0007669"/>
    <property type="project" value="UniProtKB-KW"/>
</dbReference>
<reference evidence="7 8" key="1">
    <citation type="submission" date="2016-11" db="EMBL/GenBank/DDBJ databases">
        <authorList>
            <person name="Jaros S."/>
            <person name="Januszkiewicz K."/>
            <person name="Wedrychowicz H."/>
        </authorList>
    </citation>
    <scope>NUCLEOTIDE SEQUENCE [LARGE SCALE GENOMIC DNA]</scope>
    <source>
        <strain evidence="7 8">DSM 43832</strain>
    </source>
</reference>